<dbReference type="EMBL" id="CAJNOL010001575">
    <property type="protein sequence ID" value="CAF1384584.1"/>
    <property type="molecule type" value="Genomic_DNA"/>
</dbReference>
<feature type="repeat" description="TPR" evidence="3">
    <location>
        <begin position="72"/>
        <end position="105"/>
    </location>
</feature>
<accession>A0A815JUK3</accession>
<keyword evidence="1" id="KW-0677">Repeat</keyword>
<evidence type="ECO:0000256" key="1">
    <source>
        <dbReference type="ARBA" id="ARBA00022737"/>
    </source>
</evidence>
<dbReference type="AlphaFoldDB" id="A0A815JUK3"/>
<organism evidence="5 6">
    <name type="scientific">Rotaria sordida</name>
    <dbReference type="NCBI Taxonomy" id="392033"/>
    <lineage>
        <taxon>Eukaryota</taxon>
        <taxon>Metazoa</taxon>
        <taxon>Spiralia</taxon>
        <taxon>Gnathifera</taxon>
        <taxon>Rotifera</taxon>
        <taxon>Eurotatoria</taxon>
        <taxon>Bdelloidea</taxon>
        <taxon>Philodinida</taxon>
        <taxon>Philodinidae</taxon>
        <taxon>Rotaria</taxon>
    </lineage>
</organism>
<dbReference type="Gene3D" id="1.25.40.10">
    <property type="entry name" value="Tetratricopeptide repeat domain"/>
    <property type="match status" value="2"/>
</dbReference>
<evidence type="ECO:0000313" key="6">
    <source>
        <dbReference type="Proteomes" id="UP000663870"/>
    </source>
</evidence>
<keyword evidence="6" id="KW-1185">Reference proteome</keyword>
<evidence type="ECO:0000256" key="2">
    <source>
        <dbReference type="ARBA" id="ARBA00022803"/>
    </source>
</evidence>
<dbReference type="PROSITE" id="PS50005">
    <property type="entry name" value="TPR"/>
    <property type="match status" value="3"/>
</dbReference>
<evidence type="ECO:0000256" key="3">
    <source>
        <dbReference type="PROSITE-ProRule" id="PRU00339"/>
    </source>
</evidence>
<dbReference type="PANTHER" id="PTHR45641:SF1">
    <property type="entry name" value="AAA+ ATPASE DOMAIN-CONTAINING PROTEIN"/>
    <property type="match status" value="1"/>
</dbReference>
<evidence type="ECO:0000313" key="5">
    <source>
        <dbReference type="EMBL" id="CAF1384584.1"/>
    </source>
</evidence>
<protein>
    <submittedName>
        <fullName evidence="5">Uncharacterized protein</fullName>
    </submittedName>
</protein>
<evidence type="ECO:0000313" key="4">
    <source>
        <dbReference type="EMBL" id="CAF1148154.1"/>
    </source>
</evidence>
<dbReference type="SUPFAM" id="SSF48452">
    <property type="entry name" value="TPR-like"/>
    <property type="match status" value="2"/>
</dbReference>
<dbReference type="Pfam" id="PF13424">
    <property type="entry name" value="TPR_12"/>
    <property type="match status" value="2"/>
</dbReference>
<proteinExistence type="predicted"/>
<dbReference type="InterPro" id="IPR019734">
    <property type="entry name" value="TPR_rpt"/>
</dbReference>
<dbReference type="SMART" id="SM00028">
    <property type="entry name" value="TPR"/>
    <property type="match status" value="5"/>
</dbReference>
<dbReference type="Proteomes" id="UP000663854">
    <property type="component" value="Unassembled WGS sequence"/>
</dbReference>
<gene>
    <name evidence="5" type="ORF">JXQ802_LOCUS33868</name>
    <name evidence="4" type="ORF">PYM288_LOCUS22077</name>
</gene>
<dbReference type="Proteomes" id="UP000663870">
    <property type="component" value="Unassembled WGS sequence"/>
</dbReference>
<dbReference type="InterPro" id="IPR011990">
    <property type="entry name" value="TPR-like_helical_dom_sf"/>
</dbReference>
<dbReference type="PANTHER" id="PTHR45641">
    <property type="entry name" value="TETRATRICOPEPTIDE REPEAT PROTEIN (AFU_ORTHOLOGUE AFUA_6G03870)"/>
    <property type="match status" value="1"/>
</dbReference>
<reference evidence="5" key="1">
    <citation type="submission" date="2021-02" db="EMBL/GenBank/DDBJ databases">
        <authorList>
            <person name="Nowell W R."/>
        </authorList>
    </citation>
    <scope>NUCLEOTIDE SEQUENCE</scope>
</reference>
<comment type="caution">
    <text evidence="5">The sequence shown here is derived from an EMBL/GenBank/DDBJ whole genome shotgun (WGS) entry which is preliminary data.</text>
</comment>
<dbReference type="EMBL" id="CAJNOH010000920">
    <property type="protein sequence ID" value="CAF1148154.1"/>
    <property type="molecule type" value="Genomic_DNA"/>
</dbReference>
<sequence length="446" mass="51519">MENYLQALLFYEKALEIQQTILPPNYSDLIITYNNIALICNSMGDYSKELSCYENILQIQLKSLSTSDPTLINTYNNLARVYSSTKDYLHAIAFYKKTLKIQQAILPVNDPLIAITYNNIGRAHADREYYSYARDSYQEALKIQENILDPNDPLLAETYNNVGEMYRLTGNCLDALQYFEKALQIQEKILDSNHPSLVTTKNNIDQSFLSNDTSFHMRDDNMPTTSEGFHQYEETTLESSQTLNTITHNIESNHSQAGEYQEYANQRTTIVSSGNLHEKKVDKQWIYPVLLVLSSPETARLYSILKNITDSCLIPPIQTDECNDKLKSYQQIKELVLEFPSNISVTDRDRILSEISSFDNIQSIYLLGKPPETKKQRNEFFNQFDKVCIFCEDEEQIAVQWILDTASRCRMFGNQCIKTGDKAVASEHFQRGIELYERLKEFMKPK</sequence>
<name>A0A815JUK3_9BILA</name>
<feature type="repeat" description="TPR" evidence="3">
    <location>
        <begin position="114"/>
        <end position="147"/>
    </location>
</feature>
<feature type="repeat" description="TPR" evidence="3">
    <location>
        <begin position="156"/>
        <end position="189"/>
    </location>
</feature>
<keyword evidence="2 3" id="KW-0802">TPR repeat</keyword>